<dbReference type="GO" id="GO:0009399">
    <property type="term" value="P:nitrogen fixation"/>
    <property type="evidence" value="ECO:0007669"/>
    <property type="project" value="InterPro"/>
</dbReference>
<dbReference type="RefSeq" id="WP_099553730.1">
    <property type="nucleotide sequence ID" value="NZ_LT960614.1"/>
</dbReference>
<dbReference type="Proteomes" id="UP000223606">
    <property type="component" value="Chromosome 1"/>
</dbReference>
<organism evidence="1 2">
    <name type="scientific">Hartmannibacter diazotrophicus</name>
    <dbReference type="NCBI Taxonomy" id="1482074"/>
    <lineage>
        <taxon>Bacteria</taxon>
        <taxon>Pseudomonadati</taxon>
        <taxon>Pseudomonadota</taxon>
        <taxon>Alphaproteobacteria</taxon>
        <taxon>Hyphomicrobiales</taxon>
        <taxon>Pleomorphomonadaceae</taxon>
        <taxon>Hartmannibacter</taxon>
    </lineage>
</organism>
<dbReference type="KEGG" id="hdi:HDIA_0310"/>
<dbReference type="AlphaFoldDB" id="A0A2C9D223"/>
<dbReference type="Pfam" id="PF04891">
    <property type="entry name" value="NifQ"/>
    <property type="match status" value="1"/>
</dbReference>
<dbReference type="OrthoDB" id="192277at2"/>
<reference evidence="2" key="1">
    <citation type="submission" date="2017-09" db="EMBL/GenBank/DDBJ databases">
        <title>Genome sequence of Nannocystis excedens DSM 71.</title>
        <authorList>
            <person name="Blom J."/>
        </authorList>
    </citation>
    <scope>NUCLEOTIDE SEQUENCE [LARGE SCALE GENOMIC DNA]</scope>
    <source>
        <strain evidence="2">type strain: E19</strain>
    </source>
</reference>
<proteinExistence type="predicted"/>
<evidence type="ECO:0000313" key="2">
    <source>
        <dbReference type="Proteomes" id="UP000223606"/>
    </source>
</evidence>
<protein>
    <submittedName>
        <fullName evidence="1">NifQ</fullName>
    </submittedName>
</protein>
<gene>
    <name evidence="1" type="primary">nifQ</name>
    <name evidence="1" type="ORF">HDIA_0310</name>
</gene>
<sequence length="207" mass="23582">MFAYHYACLRAGQWPPRNDYDAFDIHVLGCALANALAEAEEGNVAVTEALGLGPGDLIDVLNRWFPLMRRAEFRVAEASEPQVEMEEQLLRDLLIEHALPGSKVSRFFAAIIARRAMRDDHLWQDLGLFDRKELSRLLSIHFPSLYAGNTQNMRWKKYFYRVLCEKEGFVLCTAPSCNVCTDFAECFGEEDGMSRIAQMKREVPLSA</sequence>
<evidence type="ECO:0000313" key="1">
    <source>
        <dbReference type="EMBL" id="SON53851.1"/>
    </source>
</evidence>
<dbReference type="GO" id="GO:0030151">
    <property type="term" value="F:molybdenum ion binding"/>
    <property type="evidence" value="ECO:0007669"/>
    <property type="project" value="InterPro"/>
</dbReference>
<dbReference type="InterPro" id="IPR006975">
    <property type="entry name" value="NifQ"/>
</dbReference>
<keyword evidence="2" id="KW-1185">Reference proteome</keyword>
<name>A0A2C9D223_9HYPH</name>
<dbReference type="EMBL" id="LT960614">
    <property type="protein sequence ID" value="SON53851.1"/>
    <property type="molecule type" value="Genomic_DNA"/>
</dbReference>
<accession>A0A2C9D223</accession>